<dbReference type="GO" id="GO:0008017">
    <property type="term" value="F:microtubule binding"/>
    <property type="evidence" value="ECO:0007669"/>
    <property type="project" value="InterPro"/>
</dbReference>
<dbReference type="InterPro" id="IPR036961">
    <property type="entry name" value="Kinesin_motor_dom_sf"/>
</dbReference>
<evidence type="ECO:0000256" key="2">
    <source>
        <dbReference type="SAM" id="MobiDB-lite"/>
    </source>
</evidence>
<dbReference type="GO" id="GO:0003777">
    <property type="term" value="F:microtubule motor activity"/>
    <property type="evidence" value="ECO:0007669"/>
    <property type="project" value="InterPro"/>
</dbReference>
<dbReference type="OMA" id="SHTIMEM"/>
<dbReference type="InterPro" id="IPR001752">
    <property type="entry name" value="Kinesin_motor_dom"/>
</dbReference>
<evidence type="ECO:0000313" key="5">
    <source>
        <dbReference type="Proteomes" id="UP000011185"/>
    </source>
</evidence>
<dbReference type="SMART" id="SM00129">
    <property type="entry name" value="KISc"/>
    <property type="match status" value="1"/>
</dbReference>
<dbReference type="OrthoDB" id="3176171at2759"/>
<dbReference type="Proteomes" id="UP000011185">
    <property type="component" value="Unassembled WGS sequence"/>
</dbReference>
<dbReference type="InParanoid" id="L7JSP7"/>
<feature type="compositionally biased region" description="Basic and acidic residues" evidence="2">
    <location>
        <begin position="338"/>
        <end position="366"/>
    </location>
</feature>
<comment type="caution">
    <text evidence="1">Lacks conserved residue(s) required for the propagation of feature annotation.</text>
</comment>
<dbReference type="PANTHER" id="PTHR24115">
    <property type="entry name" value="KINESIN-RELATED"/>
    <property type="match status" value="1"/>
</dbReference>
<dbReference type="HOGENOM" id="CLU_434904_0_0_1"/>
<evidence type="ECO:0000256" key="1">
    <source>
        <dbReference type="PROSITE-ProRule" id="PRU00283"/>
    </source>
</evidence>
<organism evidence="4 5">
    <name type="scientific">Trachipleistophora hominis</name>
    <name type="common">Microsporidian parasite</name>
    <dbReference type="NCBI Taxonomy" id="72359"/>
    <lineage>
        <taxon>Eukaryota</taxon>
        <taxon>Fungi</taxon>
        <taxon>Fungi incertae sedis</taxon>
        <taxon>Microsporidia</taxon>
        <taxon>Pleistophoridae</taxon>
        <taxon>Trachipleistophora</taxon>
    </lineage>
</organism>
<protein>
    <submittedName>
        <fullName evidence="4">Kinesin-like protein</fullName>
    </submittedName>
</protein>
<dbReference type="GO" id="GO:0005871">
    <property type="term" value="C:kinesin complex"/>
    <property type="evidence" value="ECO:0007669"/>
    <property type="project" value="TreeGrafter"/>
</dbReference>
<evidence type="ECO:0000313" key="4">
    <source>
        <dbReference type="EMBL" id="ELQ74320.1"/>
    </source>
</evidence>
<name>L7JSP7_TRAHO</name>
<dbReference type="InterPro" id="IPR027417">
    <property type="entry name" value="P-loop_NTPase"/>
</dbReference>
<keyword evidence="5" id="KW-1185">Reference proteome</keyword>
<comment type="similarity">
    <text evidence="1">Belongs to the TRAFAC class myosin-kinesin ATPase superfamily. Kinesin family.</text>
</comment>
<dbReference type="Pfam" id="PF00225">
    <property type="entry name" value="Kinesin"/>
    <property type="match status" value="2"/>
</dbReference>
<dbReference type="PRINTS" id="PR00380">
    <property type="entry name" value="KINESINHEAVY"/>
</dbReference>
<dbReference type="GO" id="GO:0005874">
    <property type="term" value="C:microtubule"/>
    <property type="evidence" value="ECO:0007669"/>
    <property type="project" value="TreeGrafter"/>
</dbReference>
<feature type="region of interest" description="Disordered" evidence="2">
    <location>
        <begin position="338"/>
        <end position="375"/>
    </location>
</feature>
<dbReference type="FunCoup" id="L7JSP7">
    <property type="interactions" value="56"/>
</dbReference>
<dbReference type="SUPFAM" id="SSF52540">
    <property type="entry name" value="P-loop containing nucleoside triphosphate hydrolases"/>
    <property type="match status" value="1"/>
</dbReference>
<sequence length="628" mass="71834">MSNIKVLVRFRRPENSLPFTKITKNEVFVESNGVRYNFDRVFVKESNKSIYEYLRKGISCGNDLERAKIGNTDELADSTSLSNALTIMCYGSTGSGKTFTMLGNKHEKGIFQLIRDSYDIVEFKCFELYNERVILRTENVRDVGSFEGMLVRKRTALNEESSRSHTIMEMVVKQNRAVHEKHTDELFKIILIDLAGSEDNRKTGNTPQLNPSLMKESSTINKSLFVLRNVITAIYKKRKSVPFRESVLTKYLKEYFRGRVVLLATVVDDCDMMGEGISTLNFASMSKRIVWKAKMEHSQRCNEVVERLYRGKSSNGKERPVLDEKINFEDKGMRRPVRRVEKTKTRIKKDESDLKKKKTSGEKDGRGLNINSNGTNTKIGNGENIFITNGAFHNISCDIEGNSRGMKDDKTKNVLKDDADHVNENRMSDVFTTFSSNDMIIHSFDCKEEENDKLVSKKVFDAILKRALQFEERGYKRKALENYQMLLEMTEENKNGAVAASGDNSGQINSVIKNIIGDSFERDHSDSGKTVVDDKRKNDVGVLINRIKTKIASLTTARTKPSMITKKELLKLLNKADFLSLKKIKNIGDKRAMKIIEYLKFKRIDKTEDLCKIFSKRVVNSIMKNVKE</sequence>
<dbReference type="PROSITE" id="PS50067">
    <property type="entry name" value="KINESIN_MOTOR_2"/>
    <property type="match status" value="1"/>
</dbReference>
<dbReference type="Gene3D" id="3.40.850.10">
    <property type="entry name" value="Kinesin motor domain"/>
    <property type="match status" value="2"/>
</dbReference>
<dbReference type="InterPro" id="IPR027640">
    <property type="entry name" value="Kinesin-like_fam"/>
</dbReference>
<dbReference type="GO" id="GO:0016887">
    <property type="term" value="F:ATP hydrolysis activity"/>
    <property type="evidence" value="ECO:0007669"/>
    <property type="project" value="TreeGrafter"/>
</dbReference>
<dbReference type="AlphaFoldDB" id="L7JSP7"/>
<dbReference type="STRING" id="72359.L7JSP7"/>
<reference evidence="4 5" key="1">
    <citation type="journal article" date="2012" name="PLoS Pathog.">
        <title>The genome of the obligate intracellular parasite Trachipleistophora hominis: new insights into microsporidian genome dynamics and reductive evolution.</title>
        <authorList>
            <person name="Heinz E."/>
            <person name="Williams T.A."/>
            <person name="Nakjang S."/>
            <person name="Noel C.J."/>
            <person name="Swan D.C."/>
            <person name="Goldberg A.V."/>
            <person name="Harris S.R."/>
            <person name="Weinmaier T."/>
            <person name="Markert S."/>
            <person name="Becher D."/>
            <person name="Bernhardt J."/>
            <person name="Dagan T."/>
            <person name="Hacker C."/>
            <person name="Lucocq J.M."/>
            <person name="Schweder T."/>
            <person name="Rattei T."/>
            <person name="Hall N."/>
            <person name="Hirt R.P."/>
            <person name="Embley T.M."/>
        </authorList>
    </citation>
    <scope>NUCLEOTIDE SEQUENCE [LARGE SCALE GENOMIC DNA]</scope>
</reference>
<dbReference type="EMBL" id="JH994047">
    <property type="protein sequence ID" value="ELQ74320.1"/>
    <property type="molecule type" value="Genomic_DNA"/>
</dbReference>
<dbReference type="VEuPathDB" id="MicrosporidiaDB:THOM_2763"/>
<evidence type="ECO:0000259" key="3">
    <source>
        <dbReference type="PROSITE" id="PS50067"/>
    </source>
</evidence>
<proteinExistence type="inferred from homology"/>
<dbReference type="GO" id="GO:0005524">
    <property type="term" value="F:ATP binding"/>
    <property type="evidence" value="ECO:0007669"/>
    <property type="project" value="InterPro"/>
</dbReference>
<feature type="domain" description="Kinesin motor" evidence="3">
    <location>
        <begin position="155"/>
        <end position="289"/>
    </location>
</feature>
<gene>
    <name evidence="4" type="ORF">THOM_2763</name>
</gene>
<dbReference type="PANTHER" id="PTHR24115:SF1004">
    <property type="entry name" value="KINESIN-LIKE PROTEIN KIF15"/>
    <property type="match status" value="1"/>
</dbReference>
<accession>L7JSP7</accession>
<dbReference type="GO" id="GO:0007018">
    <property type="term" value="P:microtubule-based movement"/>
    <property type="evidence" value="ECO:0007669"/>
    <property type="project" value="InterPro"/>
</dbReference>